<dbReference type="SUPFAM" id="SSF53335">
    <property type="entry name" value="S-adenosyl-L-methionine-dependent methyltransferases"/>
    <property type="match status" value="1"/>
</dbReference>
<organism evidence="4 5">
    <name type="scientific">Egicoccus halophilus</name>
    <dbReference type="NCBI Taxonomy" id="1670830"/>
    <lineage>
        <taxon>Bacteria</taxon>
        <taxon>Bacillati</taxon>
        <taxon>Actinomycetota</taxon>
        <taxon>Nitriliruptoria</taxon>
        <taxon>Egicoccales</taxon>
        <taxon>Egicoccaceae</taxon>
        <taxon>Egicoccus</taxon>
    </lineage>
</organism>
<dbReference type="PANTHER" id="PTHR13947:SF37">
    <property type="entry name" value="LD18367P"/>
    <property type="match status" value="1"/>
</dbReference>
<dbReference type="Proteomes" id="UP000650511">
    <property type="component" value="Unassembled WGS sequence"/>
</dbReference>
<feature type="region of interest" description="Disordered" evidence="2">
    <location>
        <begin position="1"/>
        <end position="23"/>
    </location>
</feature>
<proteinExistence type="predicted"/>
<evidence type="ECO:0000313" key="5">
    <source>
        <dbReference type="Proteomes" id="UP000650511"/>
    </source>
</evidence>
<dbReference type="InterPro" id="IPR000182">
    <property type="entry name" value="GNAT_dom"/>
</dbReference>
<dbReference type="GO" id="GO:0008757">
    <property type="term" value="F:S-adenosylmethionine-dependent methyltransferase activity"/>
    <property type="evidence" value="ECO:0007669"/>
    <property type="project" value="InterPro"/>
</dbReference>
<dbReference type="PROSITE" id="PS51186">
    <property type="entry name" value="GNAT"/>
    <property type="match status" value="1"/>
</dbReference>
<dbReference type="InterPro" id="IPR016181">
    <property type="entry name" value="Acyl_CoA_acyltransferase"/>
</dbReference>
<evidence type="ECO:0000259" key="3">
    <source>
        <dbReference type="PROSITE" id="PS51186"/>
    </source>
</evidence>
<keyword evidence="1" id="KW-0808">Transferase</keyword>
<sequence>MSPLPRTDVSVADPLTRTASDPTGPVAACLDARLPLDATVLGIGAFADGALPARLQGRRRRVVALVAGAGDDRPTSDRPAGTVVVGEAGQLPFADGSLDGAFATGDYFRPSTLDPSRGLAELHRVVRPGAPIVLVGSAGDDDVTGMCGGAGGEPLGWFADRGFAVEVFDTTIGFRDASEAHEVLAHWLDGCRPLPEPVPLQLRHRVFVATVASRGPAEVRIRGMRLAEAERVGSLTIEAYDRFGTIEGPYRTFLADPRLRLDTSSALLVAEVDGEVVGTVTYVVPGDGEWEGPEPAPGDCGFRVLAVDPDVQGRGVGPRLVAACRERAGEQGRHRLFISSMSWMTRAHRMYERAGFVRRPDLDVMFPGGLGVIFTLDLTDEAEERFPAPGPVPPEPPWYADAWAT</sequence>
<dbReference type="InterPro" id="IPR013216">
    <property type="entry name" value="Methyltransf_11"/>
</dbReference>
<dbReference type="Pfam" id="PF08241">
    <property type="entry name" value="Methyltransf_11"/>
    <property type="match status" value="1"/>
</dbReference>
<accession>A0A8J3ACD1</accession>
<dbReference type="CDD" id="cd04301">
    <property type="entry name" value="NAT_SF"/>
    <property type="match status" value="1"/>
</dbReference>
<keyword evidence="5" id="KW-1185">Reference proteome</keyword>
<dbReference type="Pfam" id="PF00583">
    <property type="entry name" value="Acetyltransf_1"/>
    <property type="match status" value="1"/>
</dbReference>
<dbReference type="OrthoDB" id="273614at2"/>
<feature type="domain" description="N-acetyltransferase" evidence="3">
    <location>
        <begin position="219"/>
        <end position="379"/>
    </location>
</feature>
<dbReference type="Gene3D" id="3.40.50.150">
    <property type="entry name" value="Vaccinia Virus protein VP39"/>
    <property type="match status" value="1"/>
</dbReference>
<protein>
    <recommendedName>
        <fullName evidence="3">N-acetyltransferase domain-containing protein</fullName>
    </recommendedName>
</protein>
<dbReference type="InterPro" id="IPR050769">
    <property type="entry name" value="NAT_camello-type"/>
</dbReference>
<dbReference type="AlphaFoldDB" id="A0A8J3ACD1"/>
<evidence type="ECO:0000313" key="4">
    <source>
        <dbReference type="EMBL" id="GGI08342.1"/>
    </source>
</evidence>
<evidence type="ECO:0000256" key="2">
    <source>
        <dbReference type="SAM" id="MobiDB-lite"/>
    </source>
</evidence>
<dbReference type="PANTHER" id="PTHR13947">
    <property type="entry name" value="GNAT FAMILY N-ACETYLTRANSFERASE"/>
    <property type="match status" value="1"/>
</dbReference>
<evidence type="ECO:0000256" key="1">
    <source>
        <dbReference type="ARBA" id="ARBA00022679"/>
    </source>
</evidence>
<reference evidence="4" key="1">
    <citation type="journal article" date="2014" name="Int. J. Syst. Evol. Microbiol.">
        <title>Complete genome sequence of Corynebacterium casei LMG S-19264T (=DSM 44701T), isolated from a smear-ripened cheese.</title>
        <authorList>
            <consortium name="US DOE Joint Genome Institute (JGI-PGF)"/>
            <person name="Walter F."/>
            <person name="Albersmeier A."/>
            <person name="Kalinowski J."/>
            <person name="Ruckert C."/>
        </authorList>
    </citation>
    <scope>NUCLEOTIDE SEQUENCE</scope>
    <source>
        <strain evidence="4">CGMCC 1.14988</strain>
    </source>
</reference>
<comment type="caution">
    <text evidence="4">The sequence shown here is derived from an EMBL/GenBank/DDBJ whole genome shotgun (WGS) entry which is preliminary data.</text>
</comment>
<reference evidence="4" key="2">
    <citation type="submission" date="2020-09" db="EMBL/GenBank/DDBJ databases">
        <authorList>
            <person name="Sun Q."/>
            <person name="Zhou Y."/>
        </authorList>
    </citation>
    <scope>NUCLEOTIDE SEQUENCE</scope>
    <source>
        <strain evidence="4">CGMCC 1.14988</strain>
    </source>
</reference>
<dbReference type="InterPro" id="IPR029063">
    <property type="entry name" value="SAM-dependent_MTases_sf"/>
</dbReference>
<dbReference type="EMBL" id="BMHA01000011">
    <property type="protein sequence ID" value="GGI08342.1"/>
    <property type="molecule type" value="Genomic_DNA"/>
</dbReference>
<dbReference type="GO" id="GO:0008080">
    <property type="term" value="F:N-acetyltransferase activity"/>
    <property type="evidence" value="ECO:0007669"/>
    <property type="project" value="InterPro"/>
</dbReference>
<name>A0A8J3ACD1_9ACTN</name>
<dbReference type="SUPFAM" id="SSF55729">
    <property type="entry name" value="Acyl-CoA N-acyltransferases (Nat)"/>
    <property type="match status" value="1"/>
</dbReference>
<dbReference type="Gene3D" id="3.40.630.30">
    <property type="match status" value="1"/>
</dbReference>
<dbReference type="RefSeq" id="WP_130650113.1">
    <property type="nucleotide sequence ID" value="NZ_BMHA01000011.1"/>
</dbReference>
<gene>
    <name evidence="4" type="ORF">GCM10011354_28610</name>
</gene>